<gene>
    <name evidence="1" type="primary">ORF11031</name>
</gene>
<dbReference type="AlphaFoldDB" id="A0A0B6Y3W4"/>
<proteinExistence type="predicted"/>
<feature type="non-terminal residue" evidence="1">
    <location>
        <position position="59"/>
    </location>
</feature>
<accession>A0A0B6Y3W4</accession>
<name>A0A0B6Y3W4_9EUPU</name>
<sequence length="59" mass="6885">MLVSAENDFLIRNCTFSESIWVNRIHVPSDDGKIFQDQGYKQDEKSTVFCRGSQEEQRT</sequence>
<dbReference type="EMBL" id="HACG01003671">
    <property type="protein sequence ID" value="CEK50536.1"/>
    <property type="molecule type" value="Transcribed_RNA"/>
</dbReference>
<evidence type="ECO:0000313" key="1">
    <source>
        <dbReference type="EMBL" id="CEK50536.1"/>
    </source>
</evidence>
<protein>
    <submittedName>
        <fullName evidence="1">Uncharacterized protein</fullName>
    </submittedName>
</protein>
<reference evidence="1" key="1">
    <citation type="submission" date="2014-12" db="EMBL/GenBank/DDBJ databases">
        <title>Insight into the proteome of Arion vulgaris.</title>
        <authorList>
            <person name="Aradska J."/>
            <person name="Bulat T."/>
            <person name="Smidak R."/>
            <person name="Sarate P."/>
            <person name="Gangsoo J."/>
            <person name="Sialana F."/>
            <person name="Bilban M."/>
            <person name="Lubec G."/>
        </authorList>
    </citation>
    <scope>NUCLEOTIDE SEQUENCE</scope>
    <source>
        <tissue evidence="1">Skin</tissue>
    </source>
</reference>
<organism evidence="1">
    <name type="scientific">Arion vulgaris</name>
    <dbReference type="NCBI Taxonomy" id="1028688"/>
    <lineage>
        <taxon>Eukaryota</taxon>
        <taxon>Metazoa</taxon>
        <taxon>Spiralia</taxon>
        <taxon>Lophotrochozoa</taxon>
        <taxon>Mollusca</taxon>
        <taxon>Gastropoda</taxon>
        <taxon>Heterobranchia</taxon>
        <taxon>Euthyneura</taxon>
        <taxon>Panpulmonata</taxon>
        <taxon>Eupulmonata</taxon>
        <taxon>Stylommatophora</taxon>
        <taxon>Helicina</taxon>
        <taxon>Arionoidea</taxon>
        <taxon>Arionidae</taxon>
        <taxon>Arion</taxon>
    </lineage>
</organism>